<feature type="coiled-coil region" evidence="1">
    <location>
        <begin position="76"/>
        <end position="103"/>
    </location>
</feature>
<evidence type="ECO:0000256" key="1">
    <source>
        <dbReference type="SAM" id="Coils"/>
    </source>
</evidence>
<dbReference type="EMBL" id="JALXKZ020000005">
    <property type="protein sequence ID" value="MCV7628480.1"/>
    <property type="molecule type" value="Genomic_DNA"/>
</dbReference>
<dbReference type="Proteomes" id="UP001205867">
    <property type="component" value="Unassembled WGS sequence"/>
</dbReference>
<dbReference type="AlphaFoldDB" id="A0AAP3ETY3"/>
<organism evidence="2 3">
    <name type="scientific">Micrococcus luteus</name>
    <name type="common">Micrococcus lysodeikticus</name>
    <dbReference type="NCBI Taxonomy" id="1270"/>
    <lineage>
        <taxon>Bacteria</taxon>
        <taxon>Bacillati</taxon>
        <taxon>Actinomycetota</taxon>
        <taxon>Actinomycetes</taxon>
        <taxon>Micrococcales</taxon>
        <taxon>Micrococcaceae</taxon>
        <taxon>Micrococcus</taxon>
    </lineage>
</organism>
<dbReference type="RefSeq" id="WP_002855139.1">
    <property type="nucleotide sequence ID" value="NZ_CBDRLD010000007.1"/>
</dbReference>
<reference evidence="2" key="1">
    <citation type="submission" date="2023-06" db="EMBL/GenBank/DDBJ databases">
        <title>lsaBGC provides a comprehensive framework for evolutionary analysis of biosynthetic gene clusters within focal taxa.</title>
        <authorList>
            <person name="Salamzade R."/>
            <person name="Sandstrom S."/>
            <person name="Kalan L.R."/>
        </authorList>
    </citation>
    <scope>NUCLEOTIDE SEQUENCE</scope>
    <source>
        <strain evidence="2">P3-SID899</strain>
    </source>
</reference>
<keyword evidence="2" id="KW-0132">Cell division</keyword>
<keyword evidence="2" id="KW-0131">Cell cycle</keyword>
<proteinExistence type="predicted"/>
<sequence>MSGPQWIVLVAVLVVVLAALAAALAGRLTLRADDPAGRTPGHPVLLPERPRAADVDLLRLAVAVPGYQRDQVDAVLLRLRDALAQREDEVTALRTRVAELEAADPSRSDPAGRA</sequence>
<gene>
    <name evidence="2" type="ORF">M3A82_003860</name>
</gene>
<dbReference type="GO" id="GO:0051301">
    <property type="term" value="P:cell division"/>
    <property type="evidence" value="ECO:0007669"/>
    <property type="project" value="UniProtKB-KW"/>
</dbReference>
<keyword evidence="1" id="KW-0175">Coiled coil</keyword>
<evidence type="ECO:0000313" key="3">
    <source>
        <dbReference type="Proteomes" id="UP001205867"/>
    </source>
</evidence>
<accession>A0AAP3ETY3</accession>
<protein>
    <submittedName>
        <fullName evidence="2">Cell division protein DivIVA</fullName>
    </submittedName>
</protein>
<name>A0AAP3ETY3_MICLU</name>
<evidence type="ECO:0000313" key="2">
    <source>
        <dbReference type="EMBL" id="MCV7628480.1"/>
    </source>
</evidence>
<comment type="caution">
    <text evidence="2">The sequence shown here is derived from an EMBL/GenBank/DDBJ whole genome shotgun (WGS) entry which is preliminary data.</text>
</comment>